<dbReference type="Proteomes" id="UP000003835">
    <property type="component" value="Unassembled WGS sequence"/>
</dbReference>
<dbReference type="STRING" id="118168.MC7420_2612"/>
<gene>
    <name evidence="1" type="ORF">MC7420_2612</name>
</gene>
<dbReference type="RefSeq" id="WP_006103796.1">
    <property type="nucleotide sequence ID" value="NZ_DS989860.1"/>
</dbReference>
<protein>
    <submittedName>
        <fullName evidence="1">Uncharacterized protein</fullName>
    </submittedName>
</protein>
<sequence>MNMRAIALATILGLSAPTITEFIIKTPVVAQARVPLGTFQGGEWSVTINYSNNALTYYGTNQRTGDNLVLRGAKVRGNPQRRLYIWQNGDYQYQVAWRPNDPRIIRLQVFNPAGQEILNRLLYEN</sequence>
<reference evidence="1 2" key="1">
    <citation type="submission" date="2008-07" db="EMBL/GenBank/DDBJ databases">
        <authorList>
            <person name="Tandeau de Marsac N."/>
            <person name="Ferriera S."/>
            <person name="Johnson J."/>
            <person name="Kravitz S."/>
            <person name="Beeson K."/>
            <person name="Sutton G."/>
            <person name="Rogers Y.-H."/>
            <person name="Friedman R."/>
            <person name="Frazier M."/>
            <person name="Venter J.C."/>
        </authorList>
    </citation>
    <scope>NUCLEOTIDE SEQUENCE [LARGE SCALE GENOMIC DNA]</scope>
    <source>
        <strain evidence="1 2">PCC 7420</strain>
    </source>
</reference>
<proteinExistence type="predicted"/>
<evidence type="ECO:0000313" key="2">
    <source>
        <dbReference type="Proteomes" id="UP000003835"/>
    </source>
</evidence>
<accession>B4VYM5</accession>
<evidence type="ECO:0000313" key="1">
    <source>
        <dbReference type="EMBL" id="EDX72994.1"/>
    </source>
</evidence>
<dbReference type="EMBL" id="DS989860">
    <property type="protein sequence ID" value="EDX72994.1"/>
    <property type="molecule type" value="Genomic_DNA"/>
</dbReference>
<name>B4VYM5_9CYAN</name>
<organism evidence="1 2">
    <name type="scientific">Coleofasciculus chthonoplastes PCC 7420</name>
    <dbReference type="NCBI Taxonomy" id="118168"/>
    <lineage>
        <taxon>Bacteria</taxon>
        <taxon>Bacillati</taxon>
        <taxon>Cyanobacteriota</taxon>
        <taxon>Cyanophyceae</taxon>
        <taxon>Coleofasciculales</taxon>
        <taxon>Coleofasciculaceae</taxon>
        <taxon>Coleofasciculus</taxon>
    </lineage>
</organism>
<dbReference type="HOGENOM" id="CLU_1988834_0_0_3"/>
<dbReference type="OrthoDB" id="462221at2"/>
<dbReference type="eggNOG" id="COG0515">
    <property type="taxonomic scope" value="Bacteria"/>
</dbReference>
<dbReference type="AlphaFoldDB" id="B4VYM5"/>
<keyword evidence="2" id="KW-1185">Reference proteome</keyword>